<keyword evidence="3" id="KW-1185">Reference proteome</keyword>
<evidence type="ECO:0000313" key="3">
    <source>
        <dbReference type="Proteomes" id="UP000835052"/>
    </source>
</evidence>
<gene>
    <name evidence="2" type="ORF">CAUJ_LOCUS7152</name>
</gene>
<dbReference type="EMBL" id="CAJGYM010000020">
    <property type="protein sequence ID" value="CAD6191233.1"/>
    <property type="molecule type" value="Genomic_DNA"/>
</dbReference>
<dbReference type="AlphaFoldDB" id="A0A8S1H728"/>
<accession>A0A8S1H728</accession>
<dbReference type="Proteomes" id="UP000835052">
    <property type="component" value="Unassembled WGS sequence"/>
</dbReference>
<evidence type="ECO:0000256" key="1">
    <source>
        <dbReference type="SAM" id="MobiDB-lite"/>
    </source>
</evidence>
<sequence length="262" mass="29602">MPREDKGSTLPPEVKVLIDKLIDAETRRKEVLSAARSEWVSRSAEVMMTKFQTMFTSEQLEMKLVDFFKKTITEVTPAREDELMDHCEVPQSGFSDENMAELQAGDAVAVMKSPAETKQTFEVSNTREAHHKSQPESITRSLMPDNRFRTPLGRTVQLPKVLKTKVDGTEKLDFRRPRIDEEVAISLNGSPMVLSVNKLAGAQQIQKLLDADEAVMSPETRQVVKNMKALMEKKLKRAGDVRNRIDDDSEALEVENERQSAV</sequence>
<evidence type="ECO:0000313" key="2">
    <source>
        <dbReference type="EMBL" id="CAD6191233.1"/>
    </source>
</evidence>
<feature type="region of interest" description="Disordered" evidence="1">
    <location>
        <begin position="240"/>
        <end position="262"/>
    </location>
</feature>
<reference evidence="2" key="1">
    <citation type="submission" date="2020-10" db="EMBL/GenBank/DDBJ databases">
        <authorList>
            <person name="Kikuchi T."/>
        </authorList>
    </citation>
    <scope>NUCLEOTIDE SEQUENCE</scope>
    <source>
        <strain evidence="2">NKZ352</strain>
    </source>
</reference>
<dbReference type="OrthoDB" id="5869586at2759"/>
<comment type="caution">
    <text evidence="2">The sequence shown here is derived from an EMBL/GenBank/DDBJ whole genome shotgun (WGS) entry which is preliminary data.</text>
</comment>
<name>A0A8S1H728_9PELO</name>
<protein>
    <submittedName>
        <fullName evidence="2">Uncharacterized protein</fullName>
    </submittedName>
</protein>
<organism evidence="2 3">
    <name type="scientific">Caenorhabditis auriculariae</name>
    <dbReference type="NCBI Taxonomy" id="2777116"/>
    <lineage>
        <taxon>Eukaryota</taxon>
        <taxon>Metazoa</taxon>
        <taxon>Ecdysozoa</taxon>
        <taxon>Nematoda</taxon>
        <taxon>Chromadorea</taxon>
        <taxon>Rhabditida</taxon>
        <taxon>Rhabditina</taxon>
        <taxon>Rhabditomorpha</taxon>
        <taxon>Rhabditoidea</taxon>
        <taxon>Rhabditidae</taxon>
        <taxon>Peloderinae</taxon>
        <taxon>Caenorhabditis</taxon>
    </lineage>
</organism>
<proteinExistence type="predicted"/>